<dbReference type="GO" id="GO:0004984">
    <property type="term" value="F:olfactory receptor activity"/>
    <property type="evidence" value="ECO:0007669"/>
    <property type="project" value="InterPro"/>
</dbReference>
<dbReference type="PANTHER" id="PTHR21137:SF35">
    <property type="entry name" value="ODORANT RECEPTOR 19A-RELATED"/>
    <property type="match status" value="1"/>
</dbReference>
<feature type="transmembrane region" description="Helical" evidence="10">
    <location>
        <begin position="142"/>
        <end position="158"/>
    </location>
</feature>
<dbReference type="GO" id="GO:0005549">
    <property type="term" value="F:odorant binding"/>
    <property type="evidence" value="ECO:0007669"/>
    <property type="project" value="InterPro"/>
</dbReference>
<accession>A0A6M3GUI0</accession>
<feature type="transmembrane region" description="Helical" evidence="10">
    <location>
        <begin position="44"/>
        <end position="69"/>
    </location>
</feature>
<evidence type="ECO:0000256" key="6">
    <source>
        <dbReference type="ARBA" id="ARBA00022989"/>
    </source>
</evidence>
<reference evidence="11" key="1">
    <citation type="submission" date="2019-04" db="EMBL/GenBank/DDBJ databases">
        <authorList>
            <person name="Sheng S."/>
        </authorList>
    </citation>
    <scope>NUCLEOTIDE SEQUENCE</scope>
</reference>
<dbReference type="GO" id="GO:0005886">
    <property type="term" value="C:plasma membrane"/>
    <property type="evidence" value="ECO:0007669"/>
    <property type="project" value="UniProtKB-SubCell"/>
</dbReference>
<evidence type="ECO:0000256" key="8">
    <source>
        <dbReference type="ARBA" id="ARBA00023170"/>
    </source>
</evidence>
<keyword evidence="4 10" id="KW-0812">Transmembrane</keyword>
<dbReference type="PANTHER" id="PTHR21137">
    <property type="entry name" value="ODORANT RECEPTOR"/>
    <property type="match status" value="1"/>
</dbReference>
<comment type="caution">
    <text evidence="10">Lacks conserved residue(s) required for the propagation of feature annotation.</text>
</comment>
<sequence length="406" mass="46407">MWETVRKFGLEHCDLPTMMWNVALMLRGLTLNIYTRYEKGIPSVFYITTSLLAACYLYTYFISMIWFVFVRCLQTRDLTAAMIVFSLGITSEIGAAKFINAYFYRRKICNLVQEYLDYDSSIASIRFTGNLLRVLRVVKRRALFYVIVIVCNGIVYIFKPMVMPGRNAIEDIFILYKLEPEFETPNYELSYFLSAAGTFLTCYLALSMAAFLVIAAGYVEAQLLALSKELVNLWTDVERKYLENFERHDDKTQDRYDAINKDIEARLKNIVTGHTKTISLLYQLEDIFRPAFAFEFLILSVGLIAELLGGLENTYMQIPFATIQVGMDCLTGQRVIDASLVFENAVYSCNWERFDASNMRVVLVMLINSQRSLKLSAGGIAVLSFVTLMSVLKSVYSAFTTLQSVV</sequence>
<dbReference type="AlphaFoldDB" id="A0A6M3GUI0"/>
<evidence type="ECO:0000256" key="5">
    <source>
        <dbReference type="ARBA" id="ARBA00022725"/>
    </source>
</evidence>
<protein>
    <recommendedName>
        <fullName evidence="10">Odorant receptor</fullName>
    </recommendedName>
</protein>
<proteinExistence type="evidence at transcript level"/>
<keyword evidence="9 10" id="KW-0807">Transducer</keyword>
<dbReference type="GO" id="GO:0007165">
    <property type="term" value="P:signal transduction"/>
    <property type="evidence" value="ECO:0007669"/>
    <property type="project" value="UniProtKB-KW"/>
</dbReference>
<keyword evidence="3 10" id="KW-0716">Sensory transduction</keyword>
<keyword evidence="2" id="KW-1003">Cell membrane</keyword>
<evidence type="ECO:0000256" key="9">
    <source>
        <dbReference type="ARBA" id="ARBA00023224"/>
    </source>
</evidence>
<feature type="transmembrane region" description="Helical" evidence="10">
    <location>
        <begin position="81"/>
        <end position="103"/>
    </location>
</feature>
<evidence type="ECO:0000256" key="7">
    <source>
        <dbReference type="ARBA" id="ARBA00023136"/>
    </source>
</evidence>
<dbReference type="InterPro" id="IPR004117">
    <property type="entry name" value="7tm6_olfct_rcpt"/>
</dbReference>
<dbReference type="Pfam" id="PF02949">
    <property type="entry name" value="7tm_6"/>
    <property type="match status" value="1"/>
</dbReference>
<evidence type="ECO:0000313" key="11">
    <source>
        <dbReference type="EMBL" id="QIJ45807.1"/>
    </source>
</evidence>
<dbReference type="EMBL" id="MK821020">
    <property type="protein sequence ID" value="QIJ45807.1"/>
    <property type="molecule type" value="mRNA"/>
</dbReference>
<gene>
    <name evidence="11" type="primary">OR29</name>
</gene>
<keyword evidence="6 10" id="KW-1133">Transmembrane helix</keyword>
<organism evidence="11">
    <name type="scientific">Glyphodes pyloalis</name>
    <name type="common">Lesser mulberry snout moth</name>
    <dbReference type="NCBI Taxonomy" id="1242752"/>
    <lineage>
        <taxon>Eukaryota</taxon>
        <taxon>Metazoa</taxon>
        <taxon>Ecdysozoa</taxon>
        <taxon>Arthropoda</taxon>
        <taxon>Hexapoda</taxon>
        <taxon>Insecta</taxon>
        <taxon>Pterygota</taxon>
        <taxon>Neoptera</taxon>
        <taxon>Endopterygota</taxon>
        <taxon>Lepidoptera</taxon>
        <taxon>Glossata</taxon>
        <taxon>Ditrysia</taxon>
        <taxon>Pyraloidea</taxon>
        <taxon>Crambidae</taxon>
        <taxon>Spilomelinae</taxon>
        <taxon>Glyphodes</taxon>
    </lineage>
</organism>
<name>A0A6M3GUI0_GLYPY</name>
<evidence type="ECO:0000256" key="1">
    <source>
        <dbReference type="ARBA" id="ARBA00004651"/>
    </source>
</evidence>
<feature type="transmembrane region" description="Helical" evidence="10">
    <location>
        <begin position="375"/>
        <end position="396"/>
    </location>
</feature>
<evidence type="ECO:0000256" key="2">
    <source>
        <dbReference type="ARBA" id="ARBA00022475"/>
    </source>
</evidence>
<comment type="similarity">
    <text evidence="10">Belongs to the insect chemoreceptor superfamily. Heteromeric odorant receptor channel (TC 1.A.69) family.</text>
</comment>
<keyword evidence="8 10" id="KW-0675">Receptor</keyword>
<comment type="subcellular location">
    <subcellularLocation>
        <location evidence="1 10">Cell membrane</location>
        <topology evidence="1 10">Multi-pass membrane protein</topology>
    </subcellularLocation>
</comment>
<keyword evidence="5 10" id="KW-0552">Olfaction</keyword>
<evidence type="ECO:0000256" key="4">
    <source>
        <dbReference type="ARBA" id="ARBA00022692"/>
    </source>
</evidence>
<feature type="transmembrane region" description="Helical" evidence="10">
    <location>
        <begin position="191"/>
        <end position="219"/>
    </location>
</feature>
<keyword evidence="7 10" id="KW-0472">Membrane</keyword>
<evidence type="ECO:0000256" key="10">
    <source>
        <dbReference type="RuleBase" id="RU351113"/>
    </source>
</evidence>
<evidence type="ECO:0000256" key="3">
    <source>
        <dbReference type="ARBA" id="ARBA00022606"/>
    </source>
</evidence>